<dbReference type="InterPro" id="IPR023621">
    <property type="entry name" value="Ribosomal_eL31_dom_sf"/>
</dbReference>
<gene>
    <name evidence="4" type="ORF">CONCODRAFT_2962</name>
</gene>
<dbReference type="STRING" id="796925.A0A137PGD9"/>
<dbReference type="Gene3D" id="3.10.440.10">
    <property type="match status" value="1"/>
</dbReference>
<dbReference type="OMA" id="EVWKQGI"/>
<evidence type="ECO:0000313" key="4">
    <source>
        <dbReference type="EMBL" id="KXN74069.1"/>
    </source>
</evidence>
<dbReference type="CDD" id="cd00463">
    <property type="entry name" value="Ribosomal_L31e"/>
    <property type="match status" value="1"/>
</dbReference>
<dbReference type="InterPro" id="IPR020052">
    <property type="entry name" value="Ribosomal_eL31_CS"/>
</dbReference>
<dbReference type="FunFam" id="3.10.440.10:FF:000001">
    <property type="entry name" value="60S ribosomal protein L31"/>
    <property type="match status" value="1"/>
</dbReference>
<reference evidence="4 5" key="1">
    <citation type="journal article" date="2015" name="Genome Biol. Evol.">
        <title>Phylogenomic analyses indicate that early fungi evolved digesting cell walls of algal ancestors of land plants.</title>
        <authorList>
            <person name="Chang Y."/>
            <person name="Wang S."/>
            <person name="Sekimoto S."/>
            <person name="Aerts A.L."/>
            <person name="Choi C."/>
            <person name="Clum A."/>
            <person name="LaButti K.M."/>
            <person name="Lindquist E.A."/>
            <person name="Yee Ngan C."/>
            <person name="Ohm R.A."/>
            <person name="Salamov A.A."/>
            <person name="Grigoriev I.V."/>
            <person name="Spatafora J.W."/>
            <person name="Berbee M.L."/>
        </authorList>
    </citation>
    <scope>NUCLEOTIDE SEQUENCE [LARGE SCALE GENOMIC DNA]</scope>
    <source>
        <strain evidence="4 5">NRRL 28638</strain>
    </source>
</reference>
<dbReference type="InterPro" id="IPR000054">
    <property type="entry name" value="Ribosomal_eL31"/>
</dbReference>
<evidence type="ECO:0000256" key="2">
    <source>
        <dbReference type="ARBA" id="ARBA00022980"/>
    </source>
</evidence>
<dbReference type="GO" id="GO:0022625">
    <property type="term" value="C:cytosolic large ribosomal subunit"/>
    <property type="evidence" value="ECO:0007669"/>
    <property type="project" value="TreeGrafter"/>
</dbReference>
<sequence>MAKEKGTKRSTLSDVITREYTVHMFKKTVGSTFKKRAPTAVKAIRDFAEKHMGTSDVRLDPALNQKIWSRGIKHIDNRIRVRLSRKRNDDDAKNKLYTYVSYVPVSSFKGLQTETIDE</sequence>
<dbReference type="GO" id="GO:0002181">
    <property type="term" value="P:cytoplasmic translation"/>
    <property type="evidence" value="ECO:0007669"/>
    <property type="project" value="TreeGrafter"/>
</dbReference>
<keyword evidence="2" id="KW-0689">Ribosomal protein</keyword>
<keyword evidence="5" id="KW-1185">Reference proteome</keyword>
<accession>A0A137PGD9</accession>
<evidence type="ECO:0000313" key="5">
    <source>
        <dbReference type="Proteomes" id="UP000070444"/>
    </source>
</evidence>
<dbReference type="GO" id="GO:0030684">
    <property type="term" value="C:preribosome"/>
    <property type="evidence" value="ECO:0007669"/>
    <property type="project" value="EnsemblFungi"/>
</dbReference>
<evidence type="ECO:0000256" key="1">
    <source>
        <dbReference type="ARBA" id="ARBA00010808"/>
    </source>
</evidence>
<comment type="similarity">
    <text evidence="1">Belongs to the eukaryotic ribosomal protein eL31 family.</text>
</comment>
<dbReference type="NCBIfam" id="NF002258">
    <property type="entry name" value="PRK01192.1-1"/>
    <property type="match status" value="1"/>
</dbReference>
<dbReference type="AlphaFoldDB" id="A0A137PGD9"/>
<dbReference type="Proteomes" id="UP000070444">
    <property type="component" value="Unassembled WGS sequence"/>
</dbReference>
<organism evidence="4 5">
    <name type="scientific">Conidiobolus coronatus (strain ATCC 28846 / CBS 209.66 / NRRL 28638)</name>
    <name type="common">Delacroixia coronata</name>
    <dbReference type="NCBI Taxonomy" id="796925"/>
    <lineage>
        <taxon>Eukaryota</taxon>
        <taxon>Fungi</taxon>
        <taxon>Fungi incertae sedis</taxon>
        <taxon>Zoopagomycota</taxon>
        <taxon>Entomophthoromycotina</taxon>
        <taxon>Entomophthoromycetes</taxon>
        <taxon>Entomophthorales</taxon>
        <taxon>Ancylistaceae</taxon>
        <taxon>Conidiobolus</taxon>
    </lineage>
</organism>
<dbReference type="SMART" id="SM01380">
    <property type="entry name" value="Ribosomal_L31e"/>
    <property type="match status" value="1"/>
</dbReference>
<protein>
    <recommendedName>
        <fullName evidence="6">60S ribosomal protein L31</fullName>
    </recommendedName>
</protein>
<evidence type="ECO:0008006" key="6">
    <source>
        <dbReference type="Google" id="ProtNLM"/>
    </source>
</evidence>
<dbReference type="PANTHER" id="PTHR10956">
    <property type="entry name" value="60S RIBOSOMAL PROTEIN L31"/>
    <property type="match status" value="1"/>
</dbReference>
<proteinExistence type="inferred from homology"/>
<keyword evidence="3" id="KW-0687">Ribonucleoprotein</keyword>
<dbReference type="PANTHER" id="PTHR10956:SF0">
    <property type="entry name" value="60S RIBOSOMAL PROTEIN L31"/>
    <property type="match status" value="1"/>
</dbReference>
<dbReference type="Pfam" id="PF01198">
    <property type="entry name" value="Ribosomal_L31e"/>
    <property type="match status" value="1"/>
</dbReference>
<dbReference type="EMBL" id="KQ964428">
    <property type="protein sequence ID" value="KXN74069.1"/>
    <property type="molecule type" value="Genomic_DNA"/>
</dbReference>
<name>A0A137PGD9_CONC2</name>
<evidence type="ECO:0000256" key="3">
    <source>
        <dbReference type="ARBA" id="ARBA00023274"/>
    </source>
</evidence>
<dbReference type="SUPFAM" id="SSF54575">
    <property type="entry name" value="Ribosomal protein L31e"/>
    <property type="match status" value="1"/>
</dbReference>
<dbReference type="OrthoDB" id="9739313at2759"/>
<dbReference type="GO" id="GO:0003735">
    <property type="term" value="F:structural constituent of ribosome"/>
    <property type="evidence" value="ECO:0007669"/>
    <property type="project" value="InterPro"/>
</dbReference>
<dbReference type="PROSITE" id="PS01144">
    <property type="entry name" value="RIBOSOMAL_L31E"/>
    <property type="match status" value="1"/>
</dbReference>